<dbReference type="InterPro" id="IPR015797">
    <property type="entry name" value="NUDIX_hydrolase-like_dom_sf"/>
</dbReference>
<comment type="catalytic activity">
    <reaction evidence="1">
        <text>GDP-alpha-D-mannose + H2O = alpha-D-mannose 1-phosphate + GMP + 2 H(+)</text>
        <dbReference type="Rhea" id="RHEA:27978"/>
        <dbReference type="ChEBI" id="CHEBI:15377"/>
        <dbReference type="ChEBI" id="CHEBI:15378"/>
        <dbReference type="ChEBI" id="CHEBI:57527"/>
        <dbReference type="ChEBI" id="CHEBI:58115"/>
        <dbReference type="ChEBI" id="CHEBI:58409"/>
    </reaction>
</comment>
<dbReference type="PANTHER" id="PTHR11839">
    <property type="entry name" value="UDP/ADP-SUGAR PYROPHOSPHATASE"/>
    <property type="match status" value="1"/>
</dbReference>
<dbReference type="InterPro" id="IPR020084">
    <property type="entry name" value="NUDIX_hydrolase_CS"/>
</dbReference>
<evidence type="ECO:0000256" key="3">
    <source>
        <dbReference type="ARBA" id="ARBA00007275"/>
    </source>
</evidence>
<evidence type="ECO:0000256" key="8">
    <source>
        <dbReference type="RuleBase" id="RU003476"/>
    </source>
</evidence>
<gene>
    <name evidence="10" type="ORF">ATE48_17085</name>
</gene>
<dbReference type="CDD" id="cd24161">
    <property type="entry name" value="NUDIX_ADPRase_Ndx2"/>
    <property type="match status" value="1"/>
</dbReference>
<organism evidence="10 11">
    <name type="scientific">Candidatus Viadribacter manganicus</name>
    <dbReference type="NCBI Taxonomy" id="1759059"/>
    <lineage>
        <taxon>Bacteria</taxon>
        <taxon>Pseudomonadati</taxon>
        <taxon>Pseudomonadota</taxon>
        <taxon>Alphaproteobacteria</taxon>
        <taxon>Hyphomonadales</taxon>
        <taxon>Hyphomonadaceae</taxon>
        <taxon>Candidatus Viadribacter</taxon>
    </lineage>
</organism>
<comment type="cofactor">
    <cofactor evidence="2">
        <name>Mg(2+)</name>
        <dbReference type="ChEBI" id="CHEBI:18420"/>
    </cofactor>
</comment>
<dbReference type="GO" id="GO:0016462">
    <property type="term" value="F:pyrophosphatase activity"/>
    <property type="evidence" value="ECO:0007669"/>
    <property type="project" value="UniProtKB-ARBA"/>
</dbReference>
<evidence type="ECO:0000313" key="11">
    <source>
        <dbReference type="Proteomes" id="UP000092498"/>
    </source>
</evidence>
<dbReference type="GO" id="GO:0019693">
    <property type="term" value="P:ribose phosphate metabolic process"/>
    <property type="evidence" value="ECO:0007669"/>
    <property type="project" value="TreeGrafter"/>
</dbReference>
<dbReference type="STRING" id="1759059.ATE48_17085"/>
<proteinExistence type="inferred from homology"/>
<dbReference type="Pfam" id="PF00293">
    <property type="entry name" value="NUDIX"/>
    <property type="match status" value="1"/>
</dbReference>
<dbReference type="OrthoDB" id="177518at2"/>
<keyword evidence="5 8" id="KW-0378">Hydrolase</keyword>
<sequence>MSETWDEDGDPWIVKGVTRAFENDWFGIDAHDVIRPDGRPGQYGVIRVRRLAVGVLPIEADGRVHMVGQWRFPLGRYSWEMPEGGGEPGEDAHDCAIRELAEETGVRAQTLLKVLEMDLSNSLTDEKAVIFIATDLAPGDAEPEATEVLRHRTAHFRDVLARVADGRIRDSLTVAAVLRAHHMAVTGQLPPLLAEEMLRQGD</sequence>
<accession>A0A1B1ALV4</accession>
<name>A0A1B1ALV4_9PROT</name>
<evidence type="ECO:0000313" key="10">
    <source>
        <dbReference type="EMBL" id="ANP47500.1"/>
    </source>
</evidence>
<dbReference type="EMBL" id="CP013244">
    <property type="protein sequence ID" value="ANP47500.1"/>
    <property type="molecule type" value="Genomic_DNA"/>
</dbReference>
<feature type="domain" description="Nudix hydrolase" evidence="9">
    <location>
        <begin position="48"/>
        <end position="176"/>
    </location>
</feature>
<comment type="similarity">
    <text evidence="3">Belongs to the Nudix hydrolase family. NudK subfamily.</text>
</comment>
<dbReference type="Proteomes" id="UP000092498">
    <property type="component" value="Chromosome"/>
</dbReference>
<evidence type="ECO:0000256" key="7">
    <source>
        <dbReference type="ARBA" id="ARBA00032272"/>
    </source>
</evidence>
<dbReference type="InParanoid" id="A0A1B1ALV4"/>
<protein>
    <recommendedName>
        <fullName evidence="4">GDP-mannose pyrophosphatase</fullName>
    </recommendedName>
    <alternativeName>
        <fullName evidence="6">GDP-mannose hydrolase</fullName>
    </alternativeName>
    <alternativeName>
        <fullName evidence="7">GDPMK</fullName>
    </alternativeName>
</protein>
<evidence type="ECO:0000256" key="4">
    <source>
        <dbReference type="ARBA" id="ARBA00016377"/>
    </source>
</evidence>
<dbReference type="PROSITE" id="PS51462">
    <property type="entry name" value="NUDIX"/>
    <property type="match status" value="1"/>
</dbReference>
<dbReference type="AlphaFoldDB" id="A0A1B1ALV4"/>
<dbReference type="Gene3D" id="3.90.79.10">
    <property type="entry name" value="Nucleoside Triphosphate Pyrophosphohydrolase"/>
    <property type="match status" value="1"/>
</dbReference>
<evidence type="ECO:0000256" key="5">
    <source>
        <dbReference type="ARBA" id="ARBA00022801"/>
    </source>
</evidence>
<dbReference type="PRINTS" id="PR00502">
    <property type="entry name" value="NUDIXFAMILY"/>
</dbReference>
<dbReference type="RefSeq" id="WP_066773690.1">
    <property type="nucleotide sequence ID" value="NZ_CP013244.1"/>
</dbReference>
<dbReference type="PANTHER" id="PTHR11839:SF18">
    <property type="entry name" value="NUDIX HYDROLASE DOMAIN-CONTAINING PROTEIN"/>
    <property type="match status" value="1"/>
</dbReference>
<dbReference type="FunCoup" id="A0A1B1ALV4">
    <property type="interactions" value="257"/>
</dbReference>
<evidence type="ECO:0000256" key="1">
    <source>
        <dbReference type="ARBA" id="ARBA00000847"/>
    </source>
</evidence>
<keyword evidence="11" id="KW-1185">Reference proteome</keyword>
<dbReference type="PROSITE" id="PS00893">
    <property type="entry name" value="NUDIX_BOX"/>
    <property type="match status" value="1"/>
</dbReference>
<dbReference type="InterPro" id="IPR020476">
    <property type="entry name" value="Nudix_hydrolase"/>
</dbReference>
<dbReference type="GO" id="GO:0006753">
    <property type="term" value="P:nucleoside phosphate metabolic process"/>
    <property type="evidence" value="ECO:0007669"/>
    <property type="project" value="TreeGrafter"/>
</dbReference>
<evidence type="ECO:0000256" key="2">
    <source>
        <dbReference type="ARBA" id="ARBA00001946"/>
    </source>
</evidence>
<dbReference type="KEGG" id="cbot:ATE48_17085"/>
<evidence type="ECO:0000256" key="6">
    <source>
        <dbReference type="ARBA" id="ARBA00032162"/>
    </source>
</evidence>
<dbReference type="SUPFAM" id="SSF55811">
    <property type="entry name" value="Nudix"/>
    <property type="match status" value="1"/>
</dbReference>
<evidence type="ECO:0000259" key="9">
    <source>
        <dbReference type="PROSITE" id="PS51462"/>
    </source>
</evidence>
<reference evidence="10 11" key="1">
    <citation type="submission" date="2015-11" db="EMBL/GenBank/DDBJ databases">
        <title>Whole-Genome Sequence of Candidatus Oderbacter manganicum from the National Park Lower Oder Valley, Germany.</title>
        <authorList>
            <person name="Braun B."/>
            <person name="Liere K."/>
            <person name="Szewzyk U."/>
        </authorList>
    </citation>
    <scope>NUCLEOTIDE SEQUENCE [LARGE SCALE GENOMIC DNA]</scope>
    <source>
        <strain evidence="10 11">OTSz_A_272</strain>
    </source>
</reference>
<dbReference type="InterPro" id="IPR000086">
    <property type="entry name" value="NUDIX_hydrolase_dom"/>
</dbReference>